<dbReference type="HOGENOM" id="CLU_089876_3_0_6"/>
<keyword evidence="2" id="KW-0378">Hydrolase</keyword>
<dbReference type="SUPFAM" id="SSF54637">
    <property type="entry name" value="Thioesterase/thiol ester dehydrase-isomerase"/>
    <property type="match status" value="1"/>
</dbReference>
<evidence type="ECO:0000256" key="1">
    <source>
        <dbReference type="ARBA" id="ARBA00008324"/>
    </source>
</evidence>
<name>D4XNL0_ACIHA</name>
<dbReference type="Proteomes" id="UP000003085">
    <property type="component" value="Unassembled WGS sequence"/>
</dbReference>
<evidence type="ECO:0000313" key="4">
    <source>
        <dbReference type="EMBL" id="EFF83228.1"/>
    </source>
</evidence>
<organism evidence="4 5">
    <name type="scientific">Acinetobacter haemolyticus ATCC 19194</name>
    <dbReference type="NCBI Taxonomy" id="707232"/>
    <lineage>
        <taxon>Bacteria</taxon>
        <taxon>Pseudomonadati</taxon>
        <taxon>Pseudomonadota</taxon>
        <taxon>Gammaproteobacteria</taxon>
        <taxon>Moraxellales</taxon>
        <taxon>Moraxellaceae</taxon>
        <taxon>Acinetobacter</taxon>
    </lineage>
</organism>
<dbReference type="EMBL" id="ADMT01000124">
    <property type="protein sequence ID" value="EFF83228.1"/>
    <property type="molecule type" value="Genomic_DNA"/>
</dbReference>
<dbReference type="InterPro" id="IPR006683">
    <property type="entry name" value="Thioestr_dom"/>
</dbReference>
<feature type="domain" description="Thioesterase" evidence="3">
    <location>
        <begin position="68"/>
        <end position="143"/>
    </location>
</feature>
<dbReference type="InterPro" id="IPR029069">
    <property type="entry name" value="HotDog_dom_sf"/>
</dbReference>
<dbReference type="CDD" id="cd03443">
    <property type="entry name" value="PaaI_thioesterase"/>
    <property type="match status" value="1"/>
</dbReference>
<gene>
    <name evidence="4" type="ORF">HMP0015_1302</name>
</gene>
<dbReference type="InterPro" id="IPR003736">
    <property type="entry name" value="PAAI_dom"/>
</dbReference>
<dbReference type="AlphaFoldDB" id="D4XNL0"/>
<protein>
    <recommendedName>
        <fullName evidence="3">Thioesterase domain-containing protein</fullName>
    </recommendedName>
</protein>
<dbReference type="GO" id="GO:0047617">
    <property type="term" value="F:fatty acyl-CoA hydrolase activity"/>
    <property type="evidence" value="ECO:0007669"/>
    <property type="project" value="InterPro"/>
</dbReference>
<proteinExistence type="inferred from homology"/>
<accession>D4XNL0</accession>
<dbReference type="NCBIfam" id="TIGR00369">
    <property type="entry name" value="unchar_dom_1"/>
    <property type="match status" value="1"/>
</dbReference>
<comment type="caution">
    <text evidence="4">The sequence shown here is derived from an EMBL/GenBank/DDBJ whole genome shotgun (WGS) entry which is preliminary data.</text>
</comment>
<dbReference type="PANTHER" id="PTHR21660">
    <property type="entry name" value="THIOESTERASE SUPERFAMILY MEMBER-RELATED"/>
    <property type="match status" value="1"/>
</dbReference>
<evidence type="ECO:0000259" key="3">
    <source>
        <dbReference type="Pfam" id="PF03061"/>
    </source>
</evidence>
<reference evidence="5" key="1">
    <citation type="submission" date="2010-03" db="EMBL/GenBank/DDBJ databases">
        <title>Complete sequence of Mobiluncus curtisii ATCC 43063.</title>
        <authorList>
            <person name="Muzny D."/>
            <person name="Qin X."/>
            <person name="Deng J."/>
            <person name="Jiang H."/>
            <person name="Liu Y."/>
            <person name="Qu J."/>
            <person name="Song X.-Z."/>
            <person name="Zhang L."/>
            <person name="Thornton R."/>
            <person name="Coyle M."/>
            <person name="Francisco L."/>
            <person name="Jackson L."/>
            <person name="Javaid M."/>
            <person name="Korchina V."/>
            <person name="Kovar C."/>
            <person name="Mata R."/>
            <person name="Mathew T."/>
            <person name="Ngo R."/>
            <person name="Nguyen L."/>
            <person name="Nguyen N."/>
            <person name="Okwuonu G."/>
            <person name="Ongeri F."/>
            <person name="Pham C."/>
            <person name="Simmons D."/>
            <person name="Wilczek-Boney K."/>
            <person name="Hale W."/>
            <person name="Jakkamsetti A."/>
            <person name="Pham P."/>
            <person name="Ruth R."/>
            <person name="San Lucas F."/>
            <person name="Warren J."/>
            <person name="Zhang J."/>
            <person name="Zhao Z."/>
            <person name="Zhou C."/>
            <person name="Zhu D."/>
            <person name="Lee S."/>
            <person name="Bess C."/>
            <person name="Blankenburg K."/>
            <person name="Forbes L."/>
            <person name="Fu Q."/>
            <person name="Gubbala S."/>
            <person name="Hirani K."/>
            <person name="Jayaseelan J.C."/>
            <person name="Lara F."/>
            <person name="Munidasa M."/>
            <person name="Palculict T."/>
            <person name="Patil S."/>
            <person name="Pu L.-L."/>
            <person name="Saada N."/>
            <person name="Tang L."/>
            <person name="Weissenberger G."/>
            <person name="Zhu Y."/>
            <person name="Hemphill L."/>
            <person name="Shang Y."/>
            <person name="Youmans B."/>
            <person name="Ayvaz T."/>
            <person name="Ross M."/>
            <person name="Santibanez J."/>
            <person name="Aqrawi P."/>
            <person name="Gross S."/>
            <person name="Joshi V."/>
            <person name="Fowler G."/>
            <person name="Nazareth L."/>
            <person name="Reid J."/>
            <person name="Worley K."/>
            <person name="Petrosino J."/>
            <person name="Highlander S."/>
            <person name="Gibbs R."/>
            <person name="Gibbs R."/>
        </authorList>
    </citation>
    <scope>NUCLEOTIDE SEQUENCE [LARGE SCALE GENOMIC DNA]</scope>
    <source>
        <strain evidence="5">ATCC 19194</strain>
    </source>
</reference>
<dbReference type="PANTHER" id="PTHR21660:SF1">
    <property type="entry name" value="ACYL-COENZYME A THIOESTERASE 13"/>
    <property type="match status" value="1"/>
</dbReference>
<evidence type="ECO:0000313" key="5">
    <source>
        <dbReference type="Proteomes" id="UP000003085"/>
    </source>
</evidence>
<evidence type="ECO:0000256" key="2">
    <source>
        <dbReference type="ARBA" id="ARBA00022801"/>
    </source>
</evidence>
<dbReference type="Pfam" id="PF03061">
    <property type="entry name" value="4HBT"/>
    <property type="match status" value="1"/>
</dbReference>
<comment type="similarity">
    <text evidence="1">Belongs to the thioesterase PaaI family.</text>
</comment>
<dbReference type="Gene3D" id="3.10.129.10">
    <property type="entry name" value="Hotdog Thioesterase"/>
    <property type="match status" value="1"/>
</dbReference>
<sequence length="157" mass="16712">MIKTNSESKSMKSPNQMTGLELMQAFQQGLVPAPGIAKTMGMDGVGEVEFGRIVFIATADERHTNPLGGVHGGFAATVLDSVTGCATHTVLAAGEGYGTTDLAIKMCRPMPFNKKLIAEGKVINVGKNLVISEGYLRDEEGKLYAHATATNMIIRQK</sequence>
<dbReference type="InterPro" id="IPR039298">
    <property type="entry name" value="ACOT13"/>
</dbReference>